<comment type="caution">
    <text evidence="6">The sequence shown here is derived from an EMBL/GenBank/DDBJ whole genome shotgun (WGS) entry which is preliminary data.</text>
</comment>
<dbReference type="InterPro" id="IPR040047">
    <property type="entry name" value="VPS50"/>
</dbReference>
<evidence type="ECO:0000256" key="1">
    <source>
        <dbReference type="ARBA" id="ARBA00022448"/>
    </source>
</evidence>
<evidence type="ECO:0000313" key="6">
    <source>
        <dbReference type="EMBL" id="KAK6739941.1"/>
    </source>
</evidence>
<evidence type="ECO:0000259" key="5">
    <source>
        <dbReference type="Pfam" id="PF10475"/>
    </source>
</evidence>
<organism evidence="6 7">
    <name type="scientific">Necator americanus</name>
    <name type="common">Human hookworm</name>
    <dbReference type="NCBI Taxonomy" id="51031"/>
    <lineage>
        <taxon>Eukaryota</taxon>
        <taxon>Metazoa</taxon>
        <taxon>Ecdysozoa</taxon>
        <taxon>Nematoda</taxon>
        <taxon>Chromadorea</taxon>
        <taxon>Rhabditida</taxon>
        <taxon>Rhabditina</taxon>
        <taxon>Rhabditomorpha</taxon>
        <taxon>Strongyloidea</taxon>
        <taxon>Ancylostomatidae</taxon>
        <taxon>Bunostominae</taxon>
        <taxon>Necator</taxon>
    </lineage>
</organism>
<evidence type="ECO:0000256" key="2">
    <source>
        <dbReference type="ARBA" id="ARBA00022927"/>
    </source>
</evidence>
<keyword evidence="7" id="KW-1185">Reference proteome</keyword>
<feature type="domain" description="Vacuolar protein sorting-associated protein 54 N-terminal" evidence="5">
    <location>
        <begin position="70"/>
        <end position="358"/>
    </location>
</feature>
<dbReference type="EMBL" id="JAVFWL010000003">
    <property type="protein sequence ID" value="KAK6739941.1"/>
    <property type="molecule type" value="Genomic_DNA"/>
</dbReference>
<dbReference type="PANTHER" id="PTHR13258:SF0">
    <property type="entry name" value="SYNDETIN"/>
    <property type="match status" value="1"/>
</dbReference>
<dbReference type="Pfam" id="PF10475">
    <property type="entry name" value="Vps54_N"/>
    <property type="match status" value="1"/>
</dbReference>
<evidence type="ECO:0000256" key="3">
    <source>
        <dbReference type="ARBA" id="ARBA00023054"/>
    </source>
</evidence>
<protein>
    <submittedName>
        <fullName evidence="6">Uncharacterized protein</fullName>
    </submittedName>
</protein>
<sequence>MEKLKSSLSKKLKDIGNSFSEDVNMDDVSDFVASPYEGPSASLTTDAIAAAPVVSRGAVATTPISDDDIIDSIHAYYFVEDDFDAVDYELKKLSGFDLRSEDVLRERMRLKSQLQVVSRKISTLIMEKSPSYGTQLEDLDNIRDSLKELIRLIHTIRRALAGARSKSRTALSILACEKKKQMLKTLVYALRIIKTLYETEFHLKDTVEDGNFPLAIQICLEAKEAANTYHRFSCVSDLMTKLVGSTSLIENALDNALAAHTVVFDQDRYSSVYSAYIMLNKVEIASKKLVGHFMTTLKKSSQKIVEEKCRGCDKERFTDLSFEQLCQRIDGEQIVPTLREIGYVLCKILYIYHSILRYHIEDDDQRRMSNAGEDLVPGVVAHQLTTSMRTVFEAALSRINSLLCCQDFSTLKFDQLLDIVDMTNRFRLFGRTYFVHSSNDLIVSLEKQAVSYFTRYHSERMEELRMFLENECFTICPVSHQFTIFDLQDFSFLEESRQSEADPVVPLSEAVVEQAGYVLIPTNFSNPFAAAELKSRKNSQKQPPPPGETEEASMENGFMDKNEMLDANPNLCNTALTLLRFFGRYIRMTSLLPSIANYSVPALTHLFEYFFYSVCIFFASDGSEHMETHSRIEAILGDISARVQGYEVENSNRMFDKDMRLVAVKPSSGLDLNHVDKLFGIVERIVAVESVEFVARQLDLVRPVMESLIPPANERIISQLDQFYAKVLSAVPDARCLVFDCVASRALKLPVLVTAVSNTKWDVNELQSRHSSYIDFLIKDFEAFSLRLDHVAECVHLSGTARALLWDRTIYYTFKALVQGYCEGGKCSTEGRALMQLDFQHLLLKLEPLCNLHPVPHANFVEGYIKAFYLPENGLEEWISKHSEYTAKQIISLLDVATHVSKKAKTRIMGALND</sequence>
<dbReference type="PANTHER" id="PTHR13258">
    <property type="entry name" value="SYNDETIN"/>
    <property type="match status" value="1"/>
</dbReference>
<name>A0ABR1CNL6_NECAM</name>
<keyword evidence="3" id="KW-0175">Coiled coil</keyword>
<evidence type="ECO:0000259" key="4">
    <source>
        <dbReference type="Pfam" id="PF10474"/>
    </source>
</evidence>
<dbReference type="Proteomes" id="UP001303046">
    <property type="component" value="Unassembled WGS sequence"/>
</dbReference>
<proteinExistence type="predicted"/>
<gene>
    <name evidence="6" type="primary">Necator_chrIII.g9196</name>
    <name evidence="6" type="ORF">RB195_008431</name>
</gene>
<feature type="domain" description="Syndetin C-terminal" evidence="4">
    <location>
        <begin position="678"/>
        <end position="912"/>
    </location>
</feature>
<reference evidence="6 7" key="1">
    <citation type="submission" date="2023-08" db="EMBL/GenBank/DDBJ databases">
        <title>A Necator americanus chromosomal reference genome.</title>
        <authorList>
            <person name="Ilik V."/>
            <person name="Petrzelkova K.J."/>
            <person name="Pardy F."/>
            <person name="Fuh T."/>
            <person name="Niatou-Singa F.S."/>
            <person name="Gouil Q."/>
            <person name="Baker L."/>
            <person name="Ritchie M.E."/>
            <person name="Jex A.R."/>
            <person name="Gazzola D."/>
            <person name="Li H."/>
            <person name="Toshio Fujiwara R."/>
            <person name="Zhan B."/>
            <person name="Aroian R.V."/>
            <person name="Pafco B."/>
            <person name="Schwarz E.M."/>
        </authorList>
    </citation>
    <scope>NUCLEOTIDE SEQUENCE [LARGE SCALE GENOMIC DNA]</scope>
    <source>
        <strain evidence="6 7">Aroian</strain>
        <tissue evidence="6">Whole animal</tissue>
    </source>
</reference>
<accession>A0ABR1CNL6</accession>
<evidence type="ECO:0000313" key="7">
    <source>
        <dbReference type="Proteomes" id="UP001303046"/>
    </source>
</evidence>
<dbReference type="Pfam" id="PF10474">
    <property type="entry name" value="Syndetin_C"/>
    <property type="match status" value="1"/>
</dbReference>
<keyword evidence="1" id="KW-0813">Transport</keyword>
<dbReference type="InterPro" id="IPR019515">
    <property type="entry name" value="VPS54_N"/>
</dbReference>
<dbReference type="InterPro" id="IPR019514">
    <property type="entry name" value="Syndetin_C"/>
</dbReference>
<keyword evidence="2" id="KW-0653">Protein transport</keyword>